<comment type="catalytic activity">
    <reaction evidence="1">
        <text>a 1,2-diacyl-sn-glycero-3-phosphocholine + H2O = a 1,2-diacyl-sn-glycero-3-phosphate + choline + H(+)</text>
        <dbReference type="Rhea" id="RHEA:14445"/>
        <dbReference type="ChEBI" id="CHEBI:15354"/>
        <dbReference type="ChEBI" id="CHEBI:15377"/>
        <dbReference type="ChEBI" id="CHEBI:15378"/>
        <dbReference type="ChEBI" id="CHEBI:57643"/>
        <dbReference type="ChEBI" id="CHEBI:58608"/>
        <dbReference type="EC" id="3.1.4.4"/>
    </reaction>
</comment>
<proteinExistence type="predicted"/>
<evidence type="ECO:0000313" key="7">
    <source>
        <dbReference type="Proteomes" id="UP001486808"/>
    </source>
</evidence>
<keyword evidence="4" id="KW-0443">Lipid metabolism</keyword>
<keyword evidence="2" id="KW-0677">Repeat</keyword>
<sequence>MTEMNGIKAKELNQINTQDGEALCATSAPDWFIAQKGRLGEAFAPPRPGNDIRFFTTGSDYFKDVAQAIKSAKKSVFITGWQINYEVRLDGDTRLWDCLHEATRKENAPDIYLMPWLSPKAGVDTGDMETMLAAFNLNAGLAQRKVWCMPAIQQSDMGNLGTFFSHHQKAVVIDNEIAYVGGIDLAYGRRDDNNFRLAAGDRQARELYNPCIPPLAEIEGHKQYPYMTSVELIGAALMAGDSLSKAQRAIGWASDNRMFNAVRGTGKELGEWVSDQGKDLLRFFGAGAADTTGGVIEIAKFVNNQLTPANIALWKSTLKQWQHSLNAALQELDKETDTFAGTSQGLNDLRLQAREINGLISSWLVSAEQAGALTSEQQQSLTSRAETILAKVENWITQALELTPTARTQSATLKGRIASLKDQVDEWKARVTPELNALESELSRWAKQTIASGQAISNDLLTRGTELVNLWTQQSGLGAFYAWLNNTPTPIITANALKEFDELATPFLLYLHSILDRMADSQKSEPYSYLADRNTRLLPVSGMTIDPKKQPRMPWHDVHMRLEGTSVYDISRNFVARWNSIQARYDGKQQQLPAVLASALSLVSDDLKPVPFIPHFLPEPAPVAAKGSVTAQVLRSAPFRLLQEEHQGKGGQGAAPQSRQANCQQAMLQAISGAQHFIYIENQFFQSDFGESSPSSEQAPGAVTGPMDSLMSVGGLPGYEQYAQRLRLDELEENPANLHKINYFELAKMIRSGETEPFTRGLIQVLSNQSAMEALRAIQEPQATILNDLAGAIAERIERAIDMGESFHVYMVLPAHPEGPLNMLTLMTQVHLTMQTLSLGENSLVDRIQWAMAIKGFMDRGMTEQGAKKQALLESSDEVPVYKQQNWQQYLTLLNLRTWDMFSGYPVTEQIYVHSKLLIADDRVAVIGSANINDRSQLGDRDSELAVVVSGGTTTTESIDGHCNYPVCNTVQQLRMGLWRKLFGLEISHPGVKVKPASQLETTLTQPAAPSSWEAIQVQARDNAKKYEDSFMYVPRNGASIWPTWEEMVDARTTLSLSEKELDIHMPFEKGFWEYPKPADTPGDIRGFITALPVSWTQNEYNDSTANLSILALIEPQFFSGQDASTFAYNGQAPKGGGTT</sequence>
<dbReference type="InterPro" id="IPR015679">
    <property type="entry name" value="PLipase_D_fam"/>
</dbReference>
<keyword evidence="7" id="KW-1185">Reference proteome</keyword>
<evidence type="ECO:0000256" key="2">
    <source>
        <dbReference type="ARBA" id="ARBA00022737"/>
    </source>
</evidence>
<dbReference type="InterPro" id="IPR001736">
    <property type="entry name" value="PLipase_D/transphosphatidylase"/>
</dbReference>
<dbReference type="PANTHER" id="PTHR18896">
    <property type="entry name" value="PHOSPHOLIPASE D"/>
    <property type="match status" value="1"/>
</dbReference>
<dbReference type="CDD" id="cd09141">
    <property type="entry name" value="PLDc_vPLD1_2_yPLD_like_2"/>
    <property type="match status" value="1"/>
</dbReference>
<dbReference type="PANTHER" id="PTHR18896:SF76">
    <property type="entry name" value="PHOSPHOLIPASE"/>
    <property type="match status" value="1"/>
</dbReference>
<protein>
    <recommendedName>
        <fullName evidence="5">PLD phosphodiesterase domain-containing protein</fullName>
    </recommendedName>
</protein>
<evidence type="ECO:0000256" key="3">
    <source>
        <dbReference type="ARBA" id="ARBA00022801"/>
    </source>
</evidence>
<accession>A0ABP9ZQ78</accession>
<evidence type="ECO:0000256" key="4">
    <source>
        <dbReference type="ARBA" id="ARBA00023098"/>
    </source>
</evidence>
<reference evidence="6 7" key="1">
    <citation type="submission" date="2024-04" db="EMBL/GenBank/DDBJ databases">
        <title>Draft genome sequence of Halopseudomonas sabulinigri NBRC 116187.</title>
        <authorList>
            <person name="Miyakawa T."/>
            <person name="Kusuya Y."/>
            <person name="Miura T."/>
        </authorList>
    </citation>
    <scope>NUCLEOTIDE SEQUENCE [LARGE SCALE GENOMIC DNA]</scope>
    <source>
        <strain evidence="6 7">4NH20-0042</strain>
    </source>
</reference>
<keyword evidence="3" id="KW-0378">Hydrolase</keyword>
<evidence type="ECO:0000256" key="1">
    <source>
        <dbReference type="ARBA" id="ARBA00000798"/>
    </source>
</evidence>
<dbReference type="SMART" id="SM00155">
    <property type="entry name" value="PLDc"/>
    <property type="match status" value="2"/>
</dbReference>
<dbReference type="EMBL" id="BAABWD010000002">
    <property type="protein sequence ID" value="GAA6131612.1"/>
    <property type="molecule type" value="Genomic_DNA"/>
</dbReference>
<dbReference type="RefSeq" id="WP_353388246.1">
    <property type="nucleotide sequence ID" value="NZ_BAABWD010000002.1"/>
</dbReference>
<dbReference type="Proteomes" id="UP001486808">
    <property type="component" value="Unassembled WGS sequence"/>
</dbReference>
<dbReference type="SUPFAM" id="SSF56024">
    <property type="entry name" value="Phospholipase D/nuclease"/>
    <property type="match status" value="2"/>
</dbReference>
<evidence type="ECO:0000259" key="5">
    <source>
        <dbReference type="PROSITE" id="PS50035"/>
    </source>
</evidence>
<gene>
    <name evidence="6" type="ORF">NBRC116187_19720</name>
</gene>
<evidence type="ECO:0000313" key="6">
    <source>
        <dbReference type="EMBL" id="GAA6131612.1"/>
    </source>
</evidence>
<dbReference type="Pfam" id="PF00614">
    <property type="entry name" value="PLDc"/>
    <property type="match status" value="2"/>
</dbReference>
<comment type="caution">
    <text evidence="6">The sequence shown here is derived from an EMBL/GenBank/DDBJ whole genome shotgun (WGS) entry which is preliminary data.</text>
</comment>
<dbReference type="CDD" id="cd09104">
    <property type="entry name" value="PLDc_vPLD1_2_like_1"/>
    <property type="match status" value="1"/>
</dbReference>
<feature type="domain" description="PLD phosphodiesterase" evidence="5">
    <location>
        <begin position="909"/>
        <end position="936"/>
    </location>
</feature>
<dbReference type="Gene3D" id="3.30.870.10">
    <property type="entry name" value="Endonuclease Chain A"/>
    <property type="match status" value="3"/>
</dbReference>
<organism evidence="6 7">
    <name type="scientific">Halopseudomonas sabulinigri</name>
    <dbReference type="NCBI Taxonomy" id="472181"/>
    <lineage>
        <taxon>Bacteria</taxon>
        <taxon>Pseudomonadati</taxon>
        <taxon>Pseudomonadota</taxon>
        <taxon>Gammaproteobacteria</taxon>
        <taxon>Pseudomonadales</taxon>
        <taxon>Pseudomonadaceae</taxon>
        <taxon>Halopseudomonas</taxon>
    </lineage>
</organism>
<name>A0ABP9ZQ78_9GAMM</name>
<dbReference type="PROSITE" id="PS50035">
    <property type="entry name" value="PLD"/>
    <property type="match status" value="2"/>
</dbReference>
<feature type="domain" description="PLD phosphodiesterase" evidence="5">
    <location>
        <begin position="162"/>
        <end position="189"/>
    </location>
</feature>